<dbReference type="GO" id="GO:0051607">
    <property type="term" value="P:defense response to virus"/>
    <property type="evidence" value="ECO:0007669"/>
    <property type="project" value="UniProtKB-KW"/>
</dbReference>
<keyword evidence="5 13" id="KW-0540">Nuclease</keyword>
<dbReference type="AlphaFoldDB" id="A0A0V8M554"/>
<dbReference type="InterPro" id="IPR022765">
    <property type="entry name" value="Dna2/Cas4_DUF83"/>
</dbReference>
<dbReference type="InterPro" id="IPR051827">
    <property type="entry name" value="Cas4_exonuclease"/>
</dbReference>
<comment type="similarity">
    <text evidence="2 13">Belongs to the CRISPR-associated exonuclease Cas4 family.</text>
</comment>
<comment type="function">
    <text evidence="13">CRISPR (clustered regularly interspaced short palindromic repeat) is an adaptive immune system that provides protection against mobile genetic elements (viruses, transposable elements and conjugative plasmids). CRISPR clusters contain sequences complementary to antecedent mobile elements and target invading nucleic acids. CRISPR clusters are transcribed and processed into CRISPR RNA (crRNA).</text>
</comment>
<evidence type="ECO:0000256" key="12">
    <source>
        <dbReference type="ARBA" id="ARBA00023211"/>
    </source>
</evidence>
<dbReference type="PATRIC" id="fig|61435.5.peg.491"/>
<comment type="cofactor">
    <cofactor evidence="1">
        <name>[4Fe-4S] cluster</name>
        <dbReference type="ChEBI" id="CHEBI:49883"/>
    </cofactor>
</comment>
<dbReference type="InterPro" id="IPR011604">
    <property type="entry name" value="PDDEXK-like_dom_sf"/>
</dbReference>
<dbReference type="Pfam" id="PF01930">
    <property type="entry name" value="Cas_Cas4"/>
    <property type="match status" value="1"/>
</dbReference>
<evidence type="ECO:0000256" key="6">
    <source>
        <dbReference type="ARBA" id="ARBA00022723"/>
    </source>
</evidence>
<dbReference type="RefSeq" id="WP_015406750.1">
    <property type="nucleotide sequence ID" value="NZ_CP019946.1"/>
</dbReference>
<dbReference type="NCBIfam" id="TIGR00372">
    <property type="entry name" value="cas4"/>
    <property type="match status" value="1"/>
</dbReference>
<comment type="cofactor">
    <cofactor evidence="13">
        <name>iron-sulfur cluster</name>
        <dbReference type="ChEBI" id="CHEBI:30408"/>
    </cofactor>
</comment>
<evidence type="ECO:0000256" key="4">
    <source>
        <dbReference type="ARBA" id="ARBA00020049"/>
    </source>
</evidence>
<proteinExistence type="inferred from homology"/>
<dbReference type="InterPro" id="IPR013343">
    <property type="entry name" value="CRISPR-assoc_prot_Cas4"/>
</dbReference>
<keyword evidence="7 13" id="KW-0378">Hydrolase</keyword>
<dbReference type="OrthoDB" id="9781776at2"/>
<evidence type="ECO:0000256" key="5">
    <source>
        <dbReference type="ARBA" id="ARBA00022722"/>
    </source>
</evidence>
<evidence type="ECO:0000256" key="1">
    <source>
        <dbReference type="ARBA" id="ARBA00001966"/>
    </source>
</evidence>
<gene>
    <name evidence="15" type="ORF">DA01_02425</name>
</gene>
<dbReference type="GO" id="GO:0046872">
    <property type="term" value="F:metal ion binding"/>
    <property type="evidence" value="ECO:0007669"/>
    <property type="project" value="UniProtKB-KW"/>
</dbReference>
<comment type="cofactor">
    <cofactor evidence="13">
        <name>Mg(2+)</name>
        <dbReference type="ChEBI" id="CHEBI:18420"/>
    </cofactor>
    <cofactor evidence="13">
        <name>Mn(2+)</name>
        <dbReference type="ChEBI" id="CHEBI:29035"/>
    </cofactor>
    <text evidence="13">Mg(2+) or Mn(2+) required for ssDNA cleavage activity.</text>
</comment>
<sequence>MPYSEEELISISALQHLAFCPRQAGLIYIAGQWQDNPLTFEGTELHKSAHQPQSQSRSRIIISHSLYLRSLKLGLVGMADIVEFHPKLKAEGGVKVASQQGYYFPHIVEYKRGNLKLDNCDLVQVCAQAICLEEMLGVAISEAEIFYGQPRRRHKVTLNLELRNQTARLAEEMHELIETSTIPPAKYKPGCKKCSLSDICAPEIGLAGSAKVYLTQNLKEALNETPA</sequence>
<evidence type="ECO:0000256" key="11">
    <source>
        <dbReference type="ARBA" id="ARBA00023118"/>
    </source>
</evidence>
<accession>A0A0V8M554</accession>
<comment type="caution">
    <text evidence="15">The sequence shown here is derived from an EMBL/GenBank/DDBJ whole genome shotgun (WGS) entry which is preliminary data.</text>
</comment>
<evidence type="ECO:0000256" key="8">
    <source>
        <dbReference type="ARBA" id="ARBA00022839"/>
    </source>
</evidence>
<reference evidence="15 16" key="1">
    <citation type="journal article" date="2015" name="Sci. Rep.">
        <title>A comparative genomics and reductive dehalogenase gene transcription study of two chloroethene-respiring bacteria, Dehalococcoides mccartyi strains MB and 11a.</title>
        <authorList>
            <person name="Low A."/>
            <person name="Shen Z."/>
            <person name="Cheng D."/>
            <person name="Rogers M.J."/>
            <person name="Lee P.K."/>
            <person name="He J."/>
        </authorList>
    </citation>
    <scope>NUCLEOTIDE SEQUENCE [LARGE SCALE GENOMIC DNA]</scope>
    <source>
        <strain evidence="15 16">MB</strain>
    </source>
</reference>
<keyword evidence="10 13" id="KW-0411">Iron-sulfur</keyword>
<evidence type="ECO:0000313" key="15">
    <source>
        <dbReference type="EMBL" id="KSV18899.1"/>
    </source>
</evidence>
<keyword evidence="9 13" id="KW-0408">Iron</keyword>
<dbReference type="PANTHER" id="PTHR36531:SF6">
    <property type="entry name" value="DNA REPLICATION ATP-DEPENDENT HELICASE_NUCLEASE DNA2"/>
    <property type="match status" value="1"/>
</dbReference>
<name>A0A0V8M554_9CHLR</name>
<evidence type="ECO:0000256" key="3">
    <source>
        <dbReference type="ARBA" id="ARBA00012768"/>
    </source>
</evidence>
<evidence type="ECO:0000256" key="7">
    <source>
        <dbReference type="ARBA" id="ARBA00022801"/>
    </source>
</evidence>
<keyword evidence="8 13" id="KW-0269">Exonuclease</keyword>
<dbReference type="GO" id="GO:0004527">
    <property type="term" value="F:exonuclease activity"/>
    <property type="evidence" value="ECO:0007669"/>
    <property type="project" value="UniProtKB-KW"/>
</dbReference>
<keyword evidence="11 13" id="KW-0051">Antiviral defense</keyword>
<evidence type="ECO:0000256" key="9">
    <source>
        <dbReference type="ARBA" id="ARBA00023004"/>
    </source>
</evidence>
<keyword evidence="12 13" id="KW-0464">Manganese</keyword>
<dbReference type="GO" id="GO:0051536">
    <property type="term" value="F:iron-sulfur cluster binding"/>
    <property type="evidence" value="ECO:0007669"/>
    <property type="project" value="UniProtKB-KW"/>
</dbReference>
<evidence type="ECO:0000256" key="10">
    <source>
        <dbReference type="ARBA" id="ARBA00023014"/>
    </source>
</evidence>
<dbReference type="Gene3D" id="3.90.320.10">
    <property type="match status" value="1"/>
</dbReference>
<evidence type="ECO:0000313" key="16">
    <source>
        <dbReference type="Proteomes" id="UP000053577"/>
    </source>
</evidence>
<evidence type="ECO:0000256" key="13">
    <source>
        <dbReference type="RuleBase" id="RU365022"/>
    </source>
</evidence>
<dbReference type="EC" id="3.1.12.1" evidence="3 13"/>
<protein>
    <recommendedName>
        <fullName evidence="4 13">CRISPR-associated exonuclease Cas4</fullName>
        <ecNumber evidence="3 13">3.1.12.1</ecNumber>
    </recommendedName>
</protein>
<keyword evidence="6 13" id="KW-0479">Metal-binding</keyword>
<evidence type="ECO:0000259" key="14">
    <source>
        <dbReference type="Pfam" id="PF01930"/>
    </source>
</evidence>
<dbReference type="PANTHER" id="PTHR36531">
    <property type="entry name" value="CRISPR-ASSOCIATED EXONUCLEASE CAS4"/>
    <property type="match status" value="1"/>
</dbReference>
<dbReference type="EMBL" id="JGYD01000002">
    <property type="protein sequence ID" value="KSV18899.1"/>
    <property type="molecule type" value="Genomic_DNA"/>
</dbReference>
<dbReference type="Proteomes" id="UP000053577">
    <property type="component" value="Unassembled WGS sequence"/>
</dbReference>
<feature type="domain" description="DUF83" evidence="14">
    <location>
        <begin position="12"/>
        <end position="201"/>
    </location>
</feature>
<organism evidence="15 16">
    <name type="scientific">Dehalococcoides mccartyi</name>
    <dbReference type="NCBI Taxonomy" id="61435"/>
    <lineage>
        <taxon>Bacteria</taxon>
        <taxon>Bacillati</taxon>
        <taxon>Chloroflexota</taxon>
        <taxon>Dehalococcoidia</taxon>
        <taxon>Dehalococcoidales</taxon>
        <taxon>Dehalococcoidaceae</taxon>
        <taxon>Dehalococcoides</taxon>
    </lineage>
</organism>
<evidence type="ECO:0000256" key="2">
    <source>
        <dbReference type="ARBA" id="ARBA00009189"/>
    </source>
</evidence>